<dbReference type="EMBL" id="VJXY01000029">
    <property type="protein sequence ID" value="MBD6618637.1"/>
    <property type="molecule type" value="Genomic_DNA"/>
</dbReference>
<organism evidence="1 2">
    <name type="scientific">Komarekiella delphini-convector SJRDD-AB1</name>
    <dbReference type="NCBI Taxonomy" id="2593771"/>
    <lineage>
        <taxon>Bacteria</taxon>
        <taxon>Bacillati</taxon>
        <taxon>Cyanobacteriota</taxon>
        <taxon>Cyanophyceae</taxon>
        <taxon>Nostocales</taxon>
        <taxon>Nostocaceae</taxon>
        <taxon>Komarekiella</taxon>
        <taxon>Komarekiella delphini-convector</taxon>
    </lineage>
</organism>
<dbReference type="Gene3D" id="3.40.50.2300">
    <property type="match status" value="1"/>
</dbReference>
<name>A0AA40T138_9NOST</name>
<gene>
    <name evidence="1" type="ORF">FNW02_23110</name>
</gene>
<comment type="caution">
    <text evidence="1">The sequence shown here is derived from an EMBL/GenBank/DDBJ whole genome shotgun (WGS) entry which is preliminary data.</text>
</comment>
<evidence type="ECO:0000313" key="2">
    <source>
        <dbReference type="Proteomes" id="UP001165986"/>
    </source>
</evidence>
<dbReference type="InterPro" id="IPR011006">
    <property type="entry name" value="CheY-like_superfamily"/>
</dbReference>
<dbReference type="RefSeq" id="WP_191759841.1">
    <property type="nucleotide sequence ID" value="NZ_VJXY01000029.1"/>
</dbReference>
<dbReference type="AlphaFoldDB" id="A0AA40T138"/>
<reference evidence="1" key="1">
    <citation type="submission" date="2019-07" db="EMBL/GenBank/DDBJ databases">
        <title>Toxilogical consequences of a new and cryptic species of cyanobacteria (Komarekiella delphini-convector) recovered from the epidermis of a bottlenose dolphin and 1500 ft. in the air.</title>
        <authorList>
            <person name="Brown A.O."/>
            <person name="Dvorak P."/>
            <person name="Villanueva C.D."/>
            <person name="Foss A.J."/>
            <person name="Garvey A.D."/>
            <person name="Gibson Q.A."/>
            <person name="Johansen J.R."/>
            <person name="Casamatta D.A."/>
        </authorList>
    </citation>
    <scope>NUCLEOTIDE SEQUENCE</scope>
    <source>
        <strain evidence="1">SJRDD-AB1</strain>
    </source>
</reference>
<dbReference type="Proteomes" id="UP001165986">
    <property type="component" value="Unassembled WGS sequence"/>
</dbReference>
<evidence type="ECO:0000313" key="1">
    <source>
        <dbReference type="EMBL" id="MBD6618637.1"/>
    </source>
</evidence>
<protein>
    <submittedName>
        <fullName evidence="1">Uncharacterized protein</fullName>
    </submittedName>
</protein>
<sequence length="114" mass="12649">MSPDRKATPEDIFVGGGEMAVLMRDSFKDASRTPDWSALIVGISPRRTLDDDYKGFLDLVLEQVTMAIALTADAGEFDQRKALQSGFQDITKPMELEELVKAIARLCGWSRGRI</sequence>
<proteinExistence type="predicted"/>
<dbReference type="SUPFAM" id="SSF52172">
    <property type="entry name" value="CheY-like"/>
    <property type="match status" value="1"/>
</dbReference>
<keyword evidence="2" id="KW-1185">Reference proteome</keyword>
<accession>A0AA40T138</accession>